<keyword evidence="3" id="KW-1185">Reference proteome</keyword>
<gene>
    <name evidence="2" type="ORF">BD310DRAFT_917847</name>
</gene>
<dbReference type="AlphaFoldDB" id="A0A4Q9Q6P7"/>
<name>A0A4Q9Q6P7_9APHY</name>
<proteinExistence type="predicted"/>
<reference evidence="2 3" key="1">
    <citation type="submission" date="2019-01" db="EMBL/GenBank/DDBJ databases">
        <title>Draft genome sequences of three monokaryotic isolates of the white-rot basidiomycete fungus Dichomitus squalens.</title>
        <authorList>
            <consortium name="DOE Joint Genome Institute"/>
            <person name="Lopez S.C."/>
            <person name="Andreopoulos B."/>
            <person name="Pangilinan J."/>
            <person name="Lipzen A."/>
            <person name="Riley R."/>
            <person name="Ahrendt S."/>
            <person name="Ng V."/>
            <person name="Barry K."/>
            <person name="Daum C."/>
            <person name="Grigoriev I.V."/>
            <person name="Hilden K.S."/>
            <person name="Makela M.R."/>
            <person name="de Vries R.P."/>
        </authorList>
    </citation>
    <scope>NUCLEOTIDE SEQUENCE [LARGE SCALE GENOMIC DNA]</scope>
    <source>
        <strain evidence="2 3">CBS 464.89</strain>
    </source>
</reference>
<protein>
    <recommendedName>
        <fullName evidence="4">BTB domain-containing protein</fullName>
    </recommendedName>
</protein>
<dbReference type="STRING" id="114155.A0A4Q9Q6P7"/>
<dbReference type="Proteomes" id="UP000292082">
    <property type="component" value="Unassembled WGS sequence"/>
</dbReference>
<evidence type="ECO:0008006" key="4">
    <source>
        <dbReference type="Google" id="ProtNLM"/>
    </source>
</evidence>
<organism evidence="2 3">
    <name type="scientific">Dichomitus squalens</name>
    <dbReference type="NCBI Taxonomy" id="114155"/>
    <lineage>
        <taxon>Eukaryota</taxon>
        <taxon>Fungi</taxon>
        <taxon>Dikarya</taxon>
        <taxon>Basidiomycota</taxon>
        <taxon>Agaricomycotina</taxon>
        <taxon>Agaricomycetes</taxon>
        <taxon>Polyporales</taxon>
        <taxon>Polyporaceae</taxon>
        <taxon>Dichomitus</taxon>
    </lineage>
</organism>
<evidence type="ECO:0000256" key="1">
    <source>
        <dbReference type="SAM" id="MobiDB-lite"/>
    </source>
</evidence>
<evidence type="ECO:0000313" key="3">
    <source>
        <dbReference type="Proteomes" id="UP000292082"/>
    </source>
</evidence>
<evidence type="ECO:0000313" key="2">
    <source>
        <dbReference type="EMBL" id="TBU62631.1"/>
    </source>
</evidence>
<accession>A0A4Q9Q6P7</accession>
<sequence>MSFEGTRLSKRARPDDDSGGTRSLEDVVQDKEFWLEDGNIVLIAGKTAFKIYRGLIAAQSLVFSDMLATARPDAEQLYDGCPVDRLSDSPLDLRYLLRALIPKTSISIYLSHDENCYTFEQLFALTHLGHKYQMDVVERQAVSCLKLLFTDDFEHYAHGIGAVQLARLTNNPGMLPVALYLCSLDASVLAHGWTRADGTVERLEPEDLERCIDGYEILREETSTVLARIFQFASSWECTAPNSCEVLCLAVFHALASAFSERHTLLHSWEDMYDEWMVSSHVTLCTACMEALCEREKEQRSAIWRRLPKIYGLPVPDGWETS</sequence>
<feature type="region of interest" description="Disordered" evidence="1">
    <location>
        <begin position="1"/>
        <end position="23"/>
    </location>
</feature>
<dbReference type="EMBL" id="ML145092">
    <property type="protein sequence ID" value="TBU62631.1"/>
    <property type="molecule type" value="Genomic_DNA"/>
</dbReference>